<dbReference type="InParanoid" id="A0LKK4"/>
<dbReference type="EMBL" id="CP000478">
    <property type="protein sequence ID" value="ABK17956.1"/>
    <property type="molecule type" value="Genomic_DNA"/>
</dbReference>
<organism evidence="2 3">
    <name type="scientific">Syntrophobacter fumaroxidans (strain DSM 10017 / MPOB)</name>
    <dbReference type="NCBI Taxonomy" id="335543"/>
    <lineage>
        <taxon>Bacteria</taxon>
        <taxon>Pseudomonadati</taxon>
        <taxon>Thermodesulfobacteriota</taxon>
        <taxon>Syntrophobacteria</taxon>
        <taxon>Syntrophobacterales</taxon>
        <taxon>Syntrophobacteraceae</taxon>
        <taxon>Syntrophobacter</taxon>
    </lineage>
</organism>
<keyword evidence="3" id="KW-1185">Reference proteome</keyword>
<dbReference type="InterPro" id="IPR052912">
    <property type="entry name" value="UPF0111_domain"/>
</dbReference>
<evidence type="ECO:0000313" key="3">
    <source>
        <dbReference type="Proteomes" id="UP000001784"/>
    </source>
</evidence>
<name>A0LKK4_SYNFM</name>
<reference evidence="2 3" key="1">
    <citation type="submission" date="2006-10" db="EMBL/GenBank/DDBJ databases">
        <title>Complete sequence of Syntrophobacter fumaroxidans MPOB.</title>
        <authorList>
            <consortium name="US DOE Joint Genome Institute"/>
            <person name="Copeland A."/>
            <person name="Lucas S."/>
            <person name="Lapidus A."/>
            <person name="Barry K."/>
            <person name="Detter J.C."/>
            <person name="Glavina del Rio T."/>
            <person name="Hammon N."/>
            <person name="Israni S."/>
            <person name="Pitluck S."/>
            <person name="Goltsman E.G."/>
            <person name="Martinez M."/>
            <person name="Schmutz J."/>
            <person name="Larimer F."/>
            <person name="Land M."/>
            <person name="Hauser L."/>
            <person name="Kyrpides N."/>
            <person name="Kim E."/>
            <person name="Boone D.R."/>
            <person name="Brockman F."/>
            <person name="Culley D."/>
            <person name="Ferry J."/>
            <person name="Gunsalus R."/>
            <person name="McInerney M.J."/>
            <person name="Morrison M."/>
            <person name="Plugge C."/>
            <person name="Rohlin L."/>
            <person name="Scholten J."/>
            <person name="Sieber J."/>
            <person name="Stams A.J.M."/>
            <person name="Worm P."/>
            <person name="Henstra A.M."/>
            <person name="Richardson P."/>
        </authorList>
    </citation>
    <scope>NUCLEOTIDE SEQUENCE [LARGE SCALE GENOMIC DNA]</scope>
    <source>
        <strain evidence="3">DSM 10017 / MPOB</strain>
    </source>
</reference>
<accession>A0LKK4</accession>
<dbReference type="STRING" id="335543.Sfum_2274"/>
<sequence length="212" mass="24547">MGFSFFPKTPKFFDLFMKQSAKLIESVSILTELFHDFTDVEERCNRIHVIEDDANLIYYEVFRQLSKTFITPIDREDIHQINLAQKDVHNLINAVSTRIAICGFTRINNTAKEVVDHLNAMIVEVGRMLEKLGSRKEIEGNYKTVKQLKEDSETLLLLALEEIYGYNVNRPEVILDILDIIKWSQIYDRIEQAINRTEGLADIIQGIILKNA</sequence>
<gene>
    <name evidence="2" type="ordered locus">Sfum_2274</name>
</gene>
<dbReference type="InterPro" id="IPR018445">
    <property type="entry name" value="Put_Phosphate_transp_reg"/>
</dbReference>
<dbReference type="eggNOG" id="COG1392">
    <property type="taxonomic scope" value="Bacteria"/>
</dbReference>
<dbReference type="InterPro" id="IPR038078">
    <property type="entry name" value="PhoU-like_sf"/>
</dbReference>
<protein>
    <recommendedName>
        <fullName evidence="4">Phosphate transport regulator</fullName>
    </recommendedName>
</protein>
<comment type="similarity">
    <text evidence="1">Belongs to the UPF0111 family.</text>
</comment>
<evidence type="ECO:0000256" key="1">
    <source>
        <dbReference type="ARBA" id="ARBA00008591"/>
    </source>
</evidence>
<dbReference type="Proteomes" id="UP000001784">
    <property type="component" value="Chromosome"/>
</dbReference>
<dbReference type="PANTHER" id="PTHR37298">
    <property type="entry name" value="UPF0111 PROTEIN YKAA"/>
    <property type="match status" value="1"/>
</dbReference>
<dbReference type="Gene3D" id="1.20.58.220">
    <property type="entry name" value="Phosphate transport system protein phou homolog 2, domain 2"/>
    <property type="match status" value="1"/>
</dbReference>
<evidence type="ECO:0000313" key="2">
    <source>
        <dbReference type="EMBL" id="ABK17956.1"/>
    </source>
</evidence>
<dbReference type="AlphaFoldDB" id="A0LKK4"/>
<dbReference type="Pfam" id="PF01865">
    <property type="entry name" value="PhoU_div"/>
    <property type="match status" value="1"/>
</dbReference>
<evidence type="ECO:0008006" key="4">
    <source>
        <dbReference type="Google" id="ProtNLM"/>
    </source>
</evidence>
<dbReference type="PANTHER" id="PTHR37298:SF1">
    <property type="entry name" value="UPF0111 PROTEIN YKAA"/>
    <property type="match status" value="1"/>
</dbReference>
<dbReference type="RefSeq" id="WP_011699125.1">
    <property type="nucleotide sequence ID" value="NC_008554.1"/>
</dbReference>
<dbReference type="HOGENOM" id="CLU_086031_0_1_7"/>
<proteinExistence type="inferred from homology"/>
<dbReference type="KEGG" id="sfu:Sfum_2274"/>